<feature type="transmembrane region" description="Helical" evidence="1">
    <location>
        <begin position="50"/>
        <end position="71"/>
    </location>
</feature>
<dbReference type="Proteomes" id="UP000256829">
    <property type="component" value="Unassembled WGS sequence"/>
</dbReference>
<accession>A0A3D8VCK7</accession>
<evidence type="ECO:0000313" key="2">
    <source>
        <dbReference type="EMBL" id="RDY67103.1"/>
    </source>
</evidence>
<proteinExistence type="predicted"/>
<keyword evidence="1" id="KW-1133">Transmembrane helix</keyword>
<dbReference type="EMBL" id="QTJR01000006">
    <property type="protein sequence ID" value="RDY67103.1"/>
    <property type="molecule type" value="Genomic_DNA"/>
</dbReference>
<keyword evidence="1" id="KW-0812">Transmembrane</keyword>
<gene>
    <name evidence="2" type="ORF">DX912_10565</name>
</gene>
<dbReference type="AlphaFoldDB" id="A0A3D8VCK7"/>
<evidence type="ECO:0000256" key="1">
    <source>
        <dbReference type="SAM" id="Phobius"/>
    </source>
</evidence>
<keyword evidence="1" id="KW-0472">Membrane</keyword>
<protein>
    <submittedName>
        <fullName evidence="2">Uncharacterized protein</fullName>
    </submittedName>
</protein>
<sequence length="81" mass="8805">MVRSGKTMFNPLDPDSWLGLLEHWRFFAPLAVCVVLALAVYRIAGSTPDAAAMAAFIGLVGLIAGGAWELVHWSRNRPLDP</sequence>
<feature type="transmembrane region" description="Helical" evidence="1">
    <location>
        <begin position="26"/>
        <end position="44"/>
    </location>
</feature>
<keyword evidence="3" id="KW-1185">Reference proteome</keyword>
<evidence type="ECO:0000313" key="3">
    <source>
        <dbReference type="Proteomes" id="UP000256829"/>
    </source>
</evidence>
<comment type="caution">
    <text evidence="2">The sequence shown here is derived from an EMBL/GenBank/DDBJ whole genome shotgun (WGS) entry which is preliminary data.</text>
</comment>
<name>A0A3D8VCK7_9GAMM</name>
<organism evidence="2 3">
    <name type="scientific">Lysobacter soli</name>
    <dbReference type="NCBI Taxonomy" id="453783"/>
    <lineage>
        <taxon>Bacteria</taxon>
        <taxon>Pseudomonadati</taxon>
        <taxon>Pseudomonadota</taxon>
        <taxon>Gammaproteobacteria</taxon>
        <taxon>Lysobacterales</taxon>
        <taxon>Lysobacteraceae</taxon>
        <taxon>Lysobacter</taxon>
    </lineage>
</organism>
<reference evidence="2 3" key="1">
    <citation type="submission" date="2018-08" db="EMBL/GenBank/DDBJ databases">
        <title>Lysobacter soli KCTC 22011, whole genome shotgun sequence.</title>
        <authorList>
            <person name="Zhang X."/>
            <person name="Feng G."/>
            <person name="Zhu H."/>
        </authorList>
    </citation>
    <scope>NUCLEOTIDE SEQUENCE [LARGE SCALE GENOMIC DNA]</scope>
    <source>
        <strain evidence="2 3">KCTC 22011</strain>
    </source>
</reference>